<dbReference type="Proteomes" id="UP001049176">
    <property type="component" value="Chromosome 6"/>
</dbReference>
<dbReference type="OrthoDB" id="2987088at2759"/>
<evidence type="ECO:0000313" key="1">
    <source>
        <dbReference type="EMBL" id="KAG7091513.1"/>
    </source>
</evidence>
<reference evidence="1" key="1">
    <citation type="journal article" date="2021" name="Genome Biol. Evol.">
        <title>The assembled and annotated genome of the fairy-ring fungus Marasmius oreades.</title>
        <authorList>
            <person name="Hiltunen M."/>
            <person name="Ament-Velasquez S.L."/>
            <person name="Johannesson H."/>
        </authorList>
    </citation>
    <scope>NUCLEOTIDE SEQUENCE</scope>
    <source>
        <strain evidence="1">03SP1</strain>
    </source>
</reference>
<dbReference type="GeneID" id="66079617"/>
<dbReference type="KEGG" id="more:E1B28_010541"/>
<evidence type="ECO:0000313" key="2">
    <source>
        <dbReference type="Proteomes" id="UP001049176"/>
    </source>
</evidence>
<dbReference type="RefSeq" id="XP_043007983.1">
    <property type="nucleotide sequence ID" value="XM_043155514.1"/>
</dbReference>
<comment type="caution">
    <text evidence="1">The sequence shown here is derived from an EMBL/GenBank/DDBJ whole genome shotgun (WGS) entry which is preliminary data.</text>
</comment>
<organism evidence="1 2">
    <name type="scientific">Marasmius oreades</name>
    <name type="common">fairy-ring Marasmius</name>
    <dbReference type="NCBI Taxonomy" id="181124"/>
    <lineage>
        <taxon>Eukaryota</taxon>
        <taxon>Fungi</taxon>
        <taxon>Dikarya</taxon>
        <taxon>Basidiomycota</taxon>
        <taxon>Agaricomycotina</taxon>
        <taxon>Agaricomycetes</taxon>
        <taxon>Agaricomycetidae</taxon>
        <taxon>Agaricales</taxon>
        <taxon>Marasmiineae</taxon>
        <taxon>Marasmiaceae</taxon>
        <taxon>Marasmius</taxon>
    </lineage>
</organism>
<name>A0A9P7RYT2_9AGAR</name>
<keyword evidence="2" id="KW-1185">Reference proteome</keyword>
<accession>A0A9P7RYT2</accession>
<gene>
    <name evidence="1" type="ORF">E1B28_010541</name>
</gene>
<dbReference type="EMBL" id="CM032186">
    <property type="protein sequence ID" value="KAG7091513.1"/>
    <property type="molecule type" value="Genomic_DNA"/>
</dbReference>
<protein>
    <submittedName>
        <fullName evidence="1">Uncharacterized protein</fullName>
    </submittedName>
</protein>
<dbReference type="AlphaFoldDB" id="A0A9P7RYT2"/>
<proteinExistence type="predicted"/>
<sequence length="418" mass="47562">MFSSVHCKAGTMTPHTFYCLPALDLLFPFSLIHLELRRIMSSFFDGASDMTFTGGQFFTSANKVINNFYSHRVLAGPEPETSGPKNDEQWLNLLVGRRRVRMIEMCDVNMLREVSVQTVDLVPVKSRTLKPTNPFRDRIESQGKFLKVKKRIGSAELVQFGDRRFTVVSFEPENEGDVEKLRAALRPLCEFALSSRLVCFTQIFGVGQSTTPTLIYYDELVDAEGIMKQYRKTPVVFQYLLHRVNTSYDAVVDTGALQKLSIPFSQDLRDWTFNLRIRSFQYNIASNVLSTKCNPPVYFRNRMPSLPSTCNPPLNSSEILVVVPNYLHLLSDLACTTSVKHLSDFIRHGVLTFGAVVDRTKPGILRHFPSIPPPEWYWENYSPDIIVKYSQSVPSHVNLTFEKMTDVQLLSSPPKLAI</sequence>